<dbReference type="InterPro" id="IPR013221">
    <property type="entry name" value="Mur_ligase_cen"/>
</dbReference>
<dbReference type="GO" id="GO:0009252">
    <property type="term" value="P:peptidoglycan biosynthetic process"/>
    <property type="evidence" value="ECO:0007669"/>
    <property type="project" value="UniProtKB-UniRule"/>
</dbReference>
<dbReference type="PANTHER" id="PTHR23135">
    <property type="entry name" value="MUR LIGASE FAMILY MEMBER"/>
    <property type="match status" value="1"/>
</dbReference>
<evidence type="ECO:0000256" key="2">
    <source>
        <dbReference type="HAMAP-Rule" id="MF_02214"/>
    </source>
</evidence>
<comment type="catalytic activity">
    <reaction evidence="2">
        <text>beta-D-GlcNAc-(1-&gt;4)-Mur2Ac(oyl-L-Ala-gamma-D-Glu-L-Lys-D-Ala-D-Ala)-di-trans,octa-cis-undecaprenyl diphosphate + ATP = beta-D-GlcNAc-(1-&gt;4)-Mur2Ac(oyl-L-Ala-gamma-D-O-P-Glu-L-Lys-D-Ala-D-Ala)-di-trans,octa-cis-undecaprenyl diphosphate + ADP</text>
        <dbReference type="Rhea" id="RHEA:59488"/>
        <dbReference type="ChEBI" id="CHEBI:30616"/>
        <dbReference type="ChEBI" id="CHEBI:60033"/>
        <dbReference type="ChEBI" id="CHEBI:143132"/>
        <dbReference type="ChEBI" id="CHEBI:456216"/>
    </reaction>
</comment>
<comment type="subunit">
    <text evidence="2">Forms a heterodimer with GatD.</text>
</comment>
<dbReference type="EC" id="6.3.5.13" evidence="2"/>
<evidence type="ECO:0000313" key="6">
    <source>
        <dbReference type="Proteomes" id="UP000610862"/>
    </source>
</evidence>
<evidence type="ECO:0000313" key="5">
    <source>
        <dbReference type="EMBL" id="MBC8567367.1"/>
    </source>
</evidence>
<sequence length="460" mass="52022">MSKLRFFIALWVAKIAIVALKITRHNGTNFPGVVALKICPQFLKYIGKPERIIAVTGTNGKTTVSNMVIDALSQDGKNVVNNRMGSNINTGIATSLIQNCGVMGKCREDMGLFEIDERSARRVFPYMIPEYLIVTNLSRDSIMRNGHPEYISDILTKYIPQSTKLILNADDMICSTVAPENSRVYFGIERMPGDLTECNNLINDFQICPECHNKLKYEYVRYSHIGKAYCPICGFKAPLYDYAGHDVDLGNMTIGIRGKEADVRYRLLNDSVYNIYNVVSAVALFLEMGYSHRQVQKFFENMSIVGSRYDEMKVGSYTVCRMLAKEKNAFASSRVFDYIAASKGKKEIILMNCCQGDAVHWSENTCWMYDCDFEFLKDDNIENIIVCGPRVKDYRLRLLLAGVPDCKISYTDDEFDTPEKLKLTGNSYIYVLYGTDSIDLGLKVAEKVVKMIRKKGGEGK</sequence>
<keyword evidence="6" id="KW-1185">Reference proteome</keyword>
<evidence type="ECO:0000256" key="1">
    <source>
        <dbReference type="ARBA" id="ARBA00004752"/>
    </source>
</evidence>
<dbReference type="RefSeq" id="WP_187524804.1">
    <property type="nucleotide sequence ID" value="NZ_JACRTA010000001.1"/>
</dbReference>
<dbReference type="GO" id="GO:0008270">
    <property type="term" value="F:zinc ion binding"/>
    <property type="evidence" value="ECO:0007669"/>
    <property type="project" value="UniProtKB-UniRule"/>
</dbReference>
<feature type="domain" description="Mur ligase central" evidence="3">
    <location>
        <begin position="55"/>
        <end position="178"/>
    </location>
</feature>
<keyword evidence="2" id="KW-0573">Peptidoglycan synthesis</keyword>
<dbReference type="Gene3D" id="3.40.1190.10">
    <property type="entry name" value="Mur-like, catalytic domain"/>
    <property type="match status" value="1"/>
</dbReference>
<dbReference type="GO" id="GO:0005524">
    <property type="term" value="F:ATP binding"/>
    <property type="evidence" value="ECO:0007669"/>
    <property type="project" value="UniProtKB-UniRule"/>
</dbReference>
<dbReference type="Pfam" id="PF08353">
    <property type="entry name" value="MurT_C"/>
    <property type="match status" value="1"/>
</dbReference>
<comment type="function">
    <text evidence="2">The lipid II isoglutaminyl synthase complex catalyzes the formation of alpha-D-isoglutamine in the cell wall lipid II stem peptide. The MurT subunit catalyzes the ATP-dependent amidation of D-glutamate residue of lipid II, converting it to an isoglutamine residue.</text>
</comment>
<dbReference type="GO" id="GO:0140282">
    <property type="term" value="F:carbon-nitrogen ligase activity on lipid II"/>
    <property type="evidence" value="ECO:0007669"/>
    <property type="project" value="UniProtKB-UniRule"/>
</dbReference>
<keyword evidence="2" id="KW-0862">Zinc</keyword>
<keyword evidence="2" id="KW-0067">ATP-binding</keyword>
<gene>
    <name evidence="2" type="primary">murT</name>
    <name evidence="5" type="ORF">H8692_01130</name>
</gene>
<organism evidence="5 6">
    <name type="scientific">Lentihominibacter hominis</name>
    <dbReference type="NCBI Taxonomy" id="2763645"/>
    <lineage>
        <taxon>Bacteria</taxon>
        <taxon>Bacillati</taxon>
        <taxon>Bacillota</taxon>
        <taxon>Clostridia</taxon>
        <taxon>Peptostreptococcales</taxon>
        <taxon>Anaerovoracaceae</taxon>
        <taxon>Lentihominibacter</taxon>
    </lineage>
</organism>
<keyword evidence="2" id="KW-0961">Cell wall biogenesis/degradation</keyword>
<keyword evidence="2" id="KW-0436">Ligase</keyword>
<feature type="binding site" evidence="2">
    <location>
        <position position="230"/>
    </location>
    <ligand>
        <name>Zn(2+)</name>
        <dbReference type="ChEBI" id="CHEBI:29105"/>
    </ligand>
</feature>
<reference evidence="5" key="1">
    <citation type="submission" date="2020-08" db="EMBL/GenBank/DDBJ databases">
        <title>Genome public.</title>
        <authorList>
            <person name="Liu C."/>
            <person name="Sun Q."/>
        </authorList>
    </citation>
    <scope>NUCLEOTIDE SEQUENCE</scope>
    <source>
        <strain evidence="5">NSJ-24</strain>
    </source>
</reference>
<dbReference type="AlphaFoldDB" id="A0A926E4T0"/>
<keyword evidence="2" id="KW-0479">Metal-binding</keyword>
<proteinExistence type="inferred from homology"/>
<feature type="binding site" evidence="2">
    <location>
        <position position="211"/>
    </location>
    <ligand>
        <name>Zn(2+)</name>
        <dbReference type="ChEBI" id="CHEBI:29105"/>
    </ligand>
</feature>
<feature type="binding site" evidence="2">
    <location>
        <position position="233"/>
    </location>
    <ligand>
        <name>Zn(2+)</name>
        <dbReference type="ChEBI" id="CHEBI:29105"/>
    </ligand>
</feature>
<dbReference type="InterPro" id="IPR043703">
    <property type="entry name" value="Lipid_II_synth_MurT"/>
</dbReference>
<dbReference type="CDD" id="cd01983">
    <property type="entry name" value="SIMIBI"/>
    <property type="match status" value="1"/>
</dbReference>
<dbReference type="SUPFAM" id="SSF53623">
    <property type="entry name" value="MurD-like peptide ligases, catalytic domain"/>
    <property type="match status" value="1"/>
</dbReference>
<name>A0A926E4T0_9FIRM</name>
<dbReference type="InterPro" id="IPR036565">
    <property type="entry name" value="Mur-like_cat_sf"/>
</dbReference>
<comment type="catalytic activity">
    <reaction evidence="2">
        <text>beta-D-GlcNAc-(1-&gt;4)-Mur2Ac(oyl-L-Ala-gamma-D-O-P-Glu-L-Lys-D-Ala-D-Ala)-di-trans,octa-cis-undecaprenyl diphosphate + NH4(+) = beta-D-GlcNAc-(1-&gt;4)-Mur2Ac(oyl-L-Ala-D-isoglutaminyl-L-Lys-D-Ala-D-Ala)-di-trans,octa-cis-undecaprenyl diphosphate + phosphate + H(+)</text>
        <dbReference type="Rhea" id="RHEA:57932"/>
        <dbReference type="ChEBI" id="CHEBI:15378"/>
        <dbReference type="ChEBI" id="CHEBI:28938"/>
        <dbReference type="ChEBI" id="CHEBI:43474"/>
        <dbReference type="ChEBI" id="CHEBI:62233"/>
        <dbReference type="ChEBI" id="CHEBI:143132"/>
    </reaction>
</comment>
<dbReference type="Proteomes" id="UP000610862">
    <property type="component" value="Unassembled WGS sequence"/>
</dbReference>
<keyword evidence="2" id="KW-0547">Nucleotide-binding</keyword>
<feature type="domain" description="Lipid II isoglutaminyl synthase (glutamine-hydrolyzing) subunit MurT C-terminal" evidence="4">
    <location>
        <begin position="327"/>
        <end position="432"/>
    </location>
</feature>
<comment type="caution">
    <text evidence="5">The sequence shown here is derived from an EMBL/GenBank/DDBJ whole genome shotgun (WGS) entry which is preliminary data.</text>
</comment>
<protein>
    <recommendedName>
        <fullName evidence="2">Lipid II isoglutaminyl synthase (glutamine-hydrolyzing) subunit MurT</fullName>
        <ecNumber evidence="2">6.3.5.13</ecNumber>
    </recommendedName>
</protein>
<dbReference type="PANTHER" id="PTHR23135:SF7">
    <property type="entry name" value="LIPID II ISOGLUTAMINYL SYNTHASE (GLUTAMINE-HYDROLYZING) SUBUNIT MURT"/>
    <property type="match status" value="1"/>
</dbReference>
<comment type="similarity">
    <text evidence="2">Belongs to the MurCDEF family. MurT subfamily.</text>
</comment>
<comment type="catalytic activity">
    <reaction evidence="2">
        <text>beta-D-GlcNAc-(1-&gt;4)-Mur2Ac(oyl-L-Ala-gamma-D-Glu-L-Lys-D-Ala-D-Ala)-di-trans,octa-cis-undecaprenyl diphosphate + L-glutamine + ATP + H2O = beta-D-GlcNAc-(1-&gt;4)-Mur2Ac(oyl-L-Ala-D-isoglutaminyl-L-Lys-D-Ala-D-Ala)-di-trans,octa-cis-undecaprenyl diphosphate + L-glutamate + ADP + phosphate + H(+)</text>
        <dbReference type="Rhea" id="RHEA:57928"/>
        <dbReference type="ChEBI" id="CHEBI:15377"/>
        <dbReference type="ChEBI" id="CHEBI:15378"/>
        <dbReference type="ChEBI" id="CHEBI:29985"/>
        <dbReference type="ChEBI" id="CHEBI:30616"/>
        <dbReference type="ChEBI" id="CHEBI:43474"/>
        <dbReference type="ChEBI" id="CHEBI:58359"/>
        <dbReference type="ChEBI" id="CHEBI:60033"/>
        <dbReference type="ChEBI" id="CHEBI:62233"/>
        <dbReference type="ChEBI" id="CHEBI:456216"/>
        <dbReference type="EC" id="6.3.5.13"/>
    </reaction>
</comment>
<accession>A0A926E4T0</accession>
<dbReference type="GO" id="GO:0071555">
    <property type="term" value="P:cell wall organization"/>
    <property type="evidence" value="ECO:0007669"/>
    <property type="project" value="UniProtKB-KW"/>
</dbReference>
<dbReference type="HAMAP" id="MF_02214">
    <property type="entry name" value="Lipid_II_synth_MurT"/>
    <property type="match status" value="1"/>
</dbReference>
<evidence type="ECO:0000259" key="3">
    <source>
        <dbReference type="Pfam" id="PF08245"/>
    </source>
</evidence>
<dbReference type="GO" id="GO:0016881">
    <property type="term" value="F:acid-amino acid ligase activity"/>
    <property type="evidence" value="ECO:0007669"/>
    <property type="project" value="InterPro"/>
</dbReference>
<comment type="caution">
    <text evidence="2">Lacks conserved residue(s) required for the propagation of feature annotation.</text>
</comment>
<dbReference type="Pfam" id="PF08245">
    <property type="entry name" value="Mur_ligase_M"/>
    <property type="match status" value="1"/>
</dbReference>
<dbReference type="InterPro" id="IPR013564">
    <property type="entry name" value="MurT_C"/>
</dbReference>
<dbReference type="GO" id="GO:0008360">
    <property type="term" value="P:regulation of cell shape"/>
    <property type="evidence" value="ECO:0007669"/>
    <property type="project" value="UniProtKB-KW"/>
</dbReference>
<keyword evidence="2" id="KW-0133">Cell shape</keyword>
<evidence type="ECO:0000259" key="4">
    <source>
        <dbReference type="Pfam" id="PF08353"/>
    </source>
</evidence>
<comment type="pathway">
    <text evidence="1 2">Cell wall biogenesis; peptidoglycan biosynthesis.</text>
</comment>
<dbReference type="EMBL" id="JACRTA010000001">
    <property type="protein sequence ID" value="MBC8567367.1"/>
    <property type="molecule type" value="Genomic_DNA"/>
</dbReference>
<feature type="binding site" evidence="2">
    <location>
        <position position="208"/>
    </location>
    <ligand>
        <name>Zn(2+)</name>
        <dbReference type="ChEBI" id="CHEBI:29105"/>
    </ligand>
</feature>